<proteinExistence type="predicted"/>
<name>A0A1M6M786_9BACT</name>
<reference evidence="1 2" key="1">
    <citation type="submission" date="2016-11" db="EMBL/GenBank/DDBJ databases">
        <authorList>
            <person name="Jaros S."/>
            <person name="Januszkiewicz K."/>
            <person name="Wedrychowicz H."/>
        </authorList>
    </citation>
    <scope>NUCLEOTIDE SEQUENCE [LARGE SCALE GENOMIC DNA]</scope>
    <source>
        <strain evidence="1 2">DSM 21074</strain>
    </source>
</reference>
<gene>
    <name evidence="1" type="ORF">SAMN02745146_0182</name>
</gene>
<dbReference type="RefSeq" id="WP_143164266.1">
    <property type="nucleotide sequence ID" value="NZ_FQYN01000011.1"/>
</dbReference>
<dbReference type="OrthoDB" id="1432209at2"/>
<evidence type="ECO:0000313" key="1">
    <source>
        <dbReference type="EMBL" id="SHJ79356.1"/>
    </source>
</evidence>
<sequence length="243" mass="27524">MNSSERTLRMVDATNQLTIDLYHGTSTLFLDSILKNGLGGINPVTDWKLLELSKEVYTLSEQHLRETHLFQLSAPSFQQMIKQSNGGSFNFQHGDTYVSPAKQTAARYAISKRYGSELLTYTIDFLKELLALNIQYVKTTLYRKNLKVFGLIESNPSPLLIQVKGVNISSLLDEHGANPRKNLEEIDEWLDISSDMLGLQQTNFRLAAPVGAEKLKLFLINVQNWNPLSPKYNLYEIKAEAIN</sequence>
<dbReference type="STRING" id="1121955.SAMN02745146_0182"/>
<protein>
    <submittedName>
        <fullName evidence="1">Uncharacterized protein</fullName>
    </submittedName>
</protein>
<keyword evidence="2" id="KW-1185">Reference proteome</keyword>
<dbReference type="AlphaFoldDB" id="A0A1M6M786"/>
<organism evidence="1 2">
    <name type="scientific">Hymenobacter daecheongensis DSM 21074</name>
    <dbReference type="NCBI Taxonomy" id="1121955"/>
    <lineage>
        <taxon>Bacteria</taxon>
        <taxon>Pseudomonadati</taxon>
        <taxon>Bacteroidota</taxon>
        <taxon>Cytophagia</taxon>
        <taxon>Cytophagales</taxon>
        <taxon>Hymenobacteraceae</taxon>
        <taxon>Hymenobacter</taxon>
    </lineage>
</organism>
<evidence type="ECO:0000313" key="2">
    <source>
        <dbReference type="Proteomes" id="UP000184418"/>
    </source>
</evidence>
<dbReference type="Proteomes" id="UP000184418">
    <property type="component" value="Unassembled WGS sequence"/>
</dbReference>
<dbReference type="EMBL" id="FQYN01000011">
    <property type="protein sequence ID" value="SHJ79356.1"/>
    <property type="molecule type" value="Genomic_DNA"/>
</dbReference>
<accession>A0A1M6M786</accession>